<protein>
    <recommendedName>
        <fullName evidence="6">Calcineurin-like phosphoesterase domain-containing protein</fullName>
    </recommendedName>
</protein>
<proteinExistence type="predicted"/>
<feature type="non-terminal residue" evidence="7">
    <location>
        <position position="525"/>
    </location>
</feature>
<dbReference type="Pfam" id="PF13181">
    <property type="entry name" value="TPR_8"/>
    <property type="match status" value="1"/>
</dbReference>
<dbReference type="PANTHER" id="PTHR46630:SF1">
    <property type="entry name" value="TETRATRICOPEPTIDE REPEAT PROTEIN 29"/>
    <property type="match status" value="1"/>
</dbReference>
<dbReference type="EMBL" id="LAZR01025698">
    <property type="protein sequence ID" value="KKL71076.1"/>
    <property type="molecule type" value="Genomic_DNA"/>
</dbReference>
<comment type="caution">
    <text evidence="7">The sequence shown here is derived from an EMBL/GenBank/DDBJ whole genome shotgun (WGS) entry which is preliminary data.</text>
</comment>
<dbReference type="GO" id="GO:0005929">
    <property type="term" value="C:cilium"/>
    <property type="evidence" value="ECO:0007669"/>
    <property type="project" value="TreeGrafter"/>
</dbReference>
<keyword evidence="5" id="KW-0175">Coiled coil</keyword>
<dbReference type="GO" id="GO:0005737">
    <property type="term" value="C:cytoplasm"/>
    <property type="evidence" value="ECO:0007669"/>
    <property type="project" value="UniProtKB-SubCell"/>
</dbReference>
<keyword evidence="4" id="KW-0802">TPR repeat</keyword>
<reference evidence="7" key="1">
    <citation type="journal article" date="2015" name="Nature">
        <title>Complex archaea that bridge the gap between prokaryotes and eukaryotes.</title>
        <authorList>
            <person name="Spang A."/>
            <person name="Saw J.H."/>
            <person name="Jorgensen S.L."/>
            <person name="Zaremba-Niedzwiedzka K."/>
            <person name="Martijn J."/>
            <person name="Lind A.E."/>
            <person name="van Eijk R."/>
            <person name="Schleper C."/>
            <person name="Guy L."/>
            <person name="Ettema T.J."/>
        </authorList>
    </citation>
    <scope>NUCLEOTIDE SEQUENCE</scope>
</reference>
<evidence type="ECO:0000256" key="3">
    <source>
        <dbReference type="ARBA" id="ARBA00022737"/>
    </source>
</evidence>
<evidence type="ECO:0000313" key="7">
    <source>
        <dbReference type="EMBL" id="KKL71076.1"/>
    </source>
</evidence>
<dbReference type="PROSITE" id="PS50005">
    <property type="entry name" value="TPR"/>
    <property type="match status" value="1"/>
</dbReference>
<dbReference type="InterPro" id="IPR004843">
    <property type="entry name" value="Calcineurin-like_PHP"/>
</dbReference>
<evidence type="ECO:0000256" key="5">
    <source>
        <dbReference type="SAM" id="Coils"/>
    </source>
</evidence>
<dbReference type="Pfam" id="PF00149">
    <property type="entry name" value="Metallophos"/>
    <property type="match status" value="1"/>
</dbReference>
<dbReference type="Gene3D" id="1.25.40.10">
    <property type="entry name" value="Tetratricopeptide repeat domain"/>
    <property type="match status" value="1"/>
</dbReference>
<accession>A0A0F9EXT5</accession>
<dbReference type="InterPro" id="IPR051476">
    <property type="entry name" value="Bac_ResReg_Asp_Phosphatase"/>
</dbReference>
<dbReference type="GO" id="GO:0003341">
    <property type="term" value="P:cilium movement"/>
    <property type="evidence" value="ECO:0007669"/>
    <property type="project" value="TreeGrafter"/>
</dbReference>
<dbReference type="PANTHER" id="PTHR46630">
    <property type="entry name" value="TETRATRICOPEPTIDE REPEAT PROTEIN 29"/>
    <property type="match status" value="1"/>
</dbReference>
<keyword evidence="2" id="KW-0963">Cytoplasm</keyword>
<dbReference type="Gene3D" id="3.60.21.10">
    <property type="match status" value="1"/>
</dbReference>
<evidence type="ECO:0000256" key="4">
    <source>
        <dbReference type="ARBA" id="ARBA00022803"/>
    </source>
</evidence>
<dbReference type="SUPFAM" id="SSF48452">
    <property type="entry name" value="TPR-like"/>
    <property type="match status" value="2"/>
</dbReference>
<evidence type="ECO:0000256" key="1">
    <source>
        <dbReference type="ARBA" id="ARBA00004496"/>
    </source>
</evidence>
<comment type="subcellular location">
    <subcellularLocation>
        <location evidence="1">Cytoplasm</location>
    </subcellularLocation>
</comment>
<dbReference type="InterPro" id="IPR029052">
    <property type="entry name" value="Metallo-depent_PP-like"/>
</dbReference>
<keyword evidence="3" id="KW-0677">Repeat</keyword>
<organism evidence="7">
    <name type="scientific">marine sediment metagenome</name>
    <dbReference type="NCBI Taxonomy" id="412755"/>
    <lineage>
        <taxon>unclassified sequences</taxon>
        <taxon>metagenomes</taxon>
        <taxon>ecological metagenomes</taxon>
    </lineage>
</organism>
<evidence type="ECO:0000259" key="6">
    <source>
        <dbReference type="Pfam" id="PF00149"/>
    </source>
</evidence>
<dbReference type="SMART" id="SM00028">
    <property type="entry name" value="TPR"/>
    <property type="match status" value="5"/>
</dbReference>
<dbReference type="GO" id="GO:0016787">
    <property type="term" value="F:hydrolase activity"/>
    <property type="evidence" value="ECO:0007669"/>
    <property type="project" value="InterPro"/>
</dbReference>
<dbReference type="SUPFAM" id="SSF56300">
    <property type="entry name" value="Metallo-dependent phosphatases"/>
    <property type="match status" value="1"/>
</dbReference>
<feature type="coiled-coil region" evidence="5">
    <location>
        <begin position="130"/>
        <end position="157"/>
    </location>
</feature>
<dbReference type="InterPro" id="IPR019734">
    <property type="entry name" value="TPR_rpt"/>
</dbReference>
<dbReference type="InterPro" id="IPR011990">
    <property type="entry name" value="TPR-like_helical_dom_sf"/>
</dbReference>
<feature type="domain" description="Calcineurin-like phosphoesterase" evidence="6">
    <location>
        <begin position="348"/>
        <end position="469"/>
    </location>
</feature>
<evidence type="ECO:0000256" key="2">
    <source>
        <dbReference type="ARBA" id="ARBA00022490"/>
    </source>
</evidence>
<gene>
    <name evidence="7" type="ORF">LCGC14_2098520</name>
</gene>
<name>A0A0F9EXT5_9ZZZZ</name>
<dbReference type="AlphaFoldDB" id="A0A0F9EXT5"/>
<sequence>MIGILYNELSNAHFYQGDVNLAKYYCNKSLKLARRQGLIISIILNILNLGNYLHFEGRFEEALKKYKEAETLALRHNYQREINKSSASLFMIYADLGDLRESEKYYEKLRKNFPLSIEDTNIIISTYNNLAVIYEKLKDYKNQLKILEKALEISKQSSFEYSELRTSFNIGLALINLNRIGEAQETFIFVKEKSKELEDKIYYGRSLFGFGVINLCYKDLEKAIKKFNKSLRIAKETNDISYSIKNYRFLGEIYRLKYDNNESYRNFTQALKFYHNISDNIKTLELKQKFRATFGDLPEIIDELNEILESKTITPIINELNEIRAISIDTCKKITYDGTSKMNRQNIIKVLHLSDLHFGIENTKKIPEAELGKRDTTLIKLIECLKSISKYQKDWNPDIIVITGDIGFGGKKEDYIIAKKWLNHLLSELNLNNEALLVCPGNHDRYVEGLMDNPIYPSDITDSDAKWYHFESEKYDARFSEFIKFSQEFLTPLKIKSKDNYLSGYRDIQGVRFIVLNSARYACGG</sequence>